<dbReference type="AlphaFoldDB" id="A0AAE2VZE8"/>
<organism evidence="5 6">
    <name type="scientific">Sulfitobacter geojensis</name>
    <dbReference type="NCBI Taxonomy" id="1342299"/>
    <lineage>
        <taxon>Bacteria</taxon>
        <taxon>Pseudomonadati</taxon>
        <taxon>Pseudomonadota</taxon>
        <taxon>Alphaproteobacteria</taxon>
        <taxon>Rhodobacterales</taxon>
        <taxon>Roseobacteraceae</taxon>
        <taxon>Sulfitobacter</taxon>
    </lineage>
</organism>
<comment type="caution">
    <text evidence="5">The sequence shown here is derived from an EMBL/GenBank/DDBJ whole genome shotgun (WGS) entry which is preliminary data.</text>
</comment>
<dbReference type="PANTHER" id="PTHR16263">
    <property type="entry name" value="TETRATRICOPEPTIDE REPEAT PROTEIN 38"/>
    <property type="match status" value="1"/>
</dbReference>
<dbReference type="RefSeq" id="WP_203242540.1">
    <property type="nucleotide sequence ID" value="NZ_JAFBRH010000003.1"/>
</dbReference>
<dbReference type="SUPFAM" id="SSF48452">
    <property type="entry name" value="TPR-like"/>
    <property type="match status" value="1"/>
</dbReference>
<dbReference type="CDD" id="cd05804">
    <property type="entry name" value="StaR_like"/>
    <property type="match status" value="1"/>
</dbReference>
<dbReference type="EMBL" id="JAFBRM010000003">
    <property type="protein sequence ID" value="MBM1714410.1"/>
    <property type="molecule type" value="Genomic_DNA"/>
</dbReference>
<keyword evidence="4" id="KW-0802">TPR repeat</keyword>
<keyword evidence="3" id="KW-0677">Repeat</keyword>
<evidence type="ECO:0000256" key="1">
    <source>
        <dbReference type="ARBA" id="ARBA00005857"/>
    </source>
</evidence>
<reference evidence="5 6" key="1">
    <citation type="submission" date="2021-01" db="EMBL/GenBank/DDBJ databases">
        <title>Diatom-associated Roseobacters Show Island Model of Population Structure.</title>
        <authorList>
            <person name="Qu L."/>
            <person name="Feng X."/>
            <person name="Chen Y."/>
            <person name="Li L."/>
            <person name="Wang X."/>
            <person name="Hu Z."/>
            <person name="Wang H."/>
            <person name="Luo H."/>
        </authorList>
    </citation>
    <scope>NUCLEOTIDE SEQUENCE [LARGE SCALE GENOMIC DNA]</scope>
    <source>
        <strain evidence="5 6">TR60-84</strain>
    </source>
</reference>
<evidence type="ECO:0000313" key="5">
    <source>
        <dbReference type="EMBL" id="MBM1714410.1"/>
    </source>
</evidence>
<dbReference type="InterPro" id="IPR011990">
    <property type="entry name" value="TPR-like_helical_dom_sf"/>
</dbReference>
<dbReference type="Proteomes" id="UP000732193">
    <property type="component" value="Unassembled WGS sequence"/>
</dbReference>
<dbReference type="PANTHER" id="PTHR16263:SF4">
    <property type="entry name" value="TETRATRICOPEPTIDE REPEAT PROTEIN 38"/>
    <property type="match status" value="1"/>
</dbReference>
<name>A0AAE2VZE8_9RHOB</name>
<sequence length="449" mass="49168">MNHDICNAPVSLQSQPALDSWNAMIRAFLAHKPATPQHLGAVIDAEPQFAMAHAARGIFSLMMGRAEMWQVAEDARTTAHAARAESGANSREAGWLAALDHWLADSPTGAIAALERVLDDTPQDTLTAKTSHAIRFILGDAQGMRDSVERVLPAHGPDHPLRGYLMGCHAFTLEETGEYASAELAGRAGLTYAPDDAWGLHAVAHVHDMRAEAHAGITLIENHKSAWDGSNNFRYHVWWHKALLHMDRGENDVALDLYDSQIRADKTDDYRDISNATSLLLRLELEGVDIGDRWTELADFAENRIDDGCLVFADLHYQLALAGAAKGDAAAAMTARFARDARRNGDMAERVADPGLAALAGLNAFAEGRYGTAFDQLANARRKMQTIGGSHAQRDVFERMTIDAGLRAGHFDAAEQVLQERLALRAGREDRFAATRFDQLSRARRIPAQ</sequence>
<proteinExistence type="inferred from homology"/>
<evidence type="ECO:0000256" key="4">
    <source>
        <dbReference type="ARBA" id="ARBA00022803"/>
    </source>
</evidence>
<gene>
    <name evidence="5" type="ORF">JQV55_12645</name>
</gene>
<accession>A0AAE2VZE8</accession>
<protein>
    <recommendedName>
        <fullName evidence="2">Tetratricopeptide repeat protein 38</fullName>
    </recommendedName>
</protein>
<evidence type="ECO:0000256" key="2">
    <source>
        <dbReference type="ARBA" id="ARBA00019992"/>
    </source>
</evidence>
<evidence type="ECO:0000256" key="3">
    <source>
        <dbReference type="ARBA" id="ARBA00022737"/>
    </source>
</evidence>
<comment type="similarity">
    <text evidence="1">Belongs to the TTC38 family.</text>
</comment>
<keyword evidence="6" id="KW-1185">Reference proteome</keyword>
<evidence type="ECO:0000313" key="6">
    <source>
        <dbReference type="Proteomes" id="UP000732193"/>
    </source>
</evidence>
<dbReference type="InterPro" id="IPR033891">
    <property type="entry name" value="TTC38"/>
</dbReference>